<dbReference type="InterPro" id="IPR015943">
    <property type="entry name" value="WD40/YVTN_repeat-like_dom_sf"/>
</dbReference>
<evidence type="ECO:0000256" key="1">
    <source>
        <dbReference type="ARBA" id="ARBA00004370"/>
    </source>
</evidence>
<comment type="caution">
    <text evidence="7">The sequence shown here is derived from an EMBL/GenBank/DDBJ whole genome shotgun (WGS) entry which is preliminary data.</text>
</comment>
<dbReference type="InterPro" id="IPR031777">
    <property type="entry name" value="Sortilin_C"/>
</dbReference>
<evidence type="ECO:0000256" key="4">
    <source>
        <dbReference type="ARBA" id="ARBA00023180"/>
    </source>
</evidence>
<dbReference type="Gene3D" id="2.10.70.80">
    <property type="match status" value="1"/>
</dbReference>
<dbReference type="EMBL" id="CAXAMN010016136">
    <property type="protein sequence ID" value="CAK9047457.1"/>
    <property type="molecule type" value="Genomic_DNA"/>
</dbReference>
<dbReference type="Proteomes" id="UP001642484">
    <property type="component" value="Unassembled WGS sequence"/>
</dbReference>
<feature type="signal peptide" evidence="5">
    <location>
        <begin position="1"/>
        <end position="21"/>
    </location>
</feature>
<evidence type="ECO:0000259" key="6">
    <source>
        <dbReference type="SMART" id="SM00602"/>
    </source>
</evidence>
<keyword evidence="8" id="KW-1185">Reference proteome</keyword>
<feature type="chain" id="PRO_5045556499" description="VPS10 domain-containing protein" evidence="5">
    <location>
        <begin position="22"/>
        <end position="731"/>
    </location>
</feature>
<evidence type="ECO:0000313" key="8">
    <source>
        <dbReference type="Proteomes" id="UP001642484"/>
    </source>
</evidence>
<dbReference type="Pfam" id="PF15902">
    <property type="entry name" value="Sortilin-Vps10"/>
    <property type="match status" value="2"/>
</dbReference>
<evidence type="ECO:0000256" key="5">
    <source>
        <dbReference type="SAM" id="SignalP"/>
    </source>
</evidence>
<keyword evidence="4" id="KW-0325">Glycoprotein</keyword>
<evidence type="ECO:0000256" key="3">
    <source>
        <dbReference type="ARBA" id="ARBA00023136"/>
    </source>
</evidence>
<name>A0ABP0M7J0_9DINO</name>
<dbReference type="InterPro" id="IPR050310">
    <property type="entry name" value="VPS10-sortilin"/>
</dbReference>
<dbReference type="Gene3D" id="2.130.10.10">
    <property type="entry name" value="YVTN repeat-like/Quinoprotein amine dehydrogenase"/>
    <property type="match status" value="2"/>
</dbReference>
<keyword evidence="3" id="KW-0472">Membrane</keyword>
<dbReference type="InterPro" id="IPR006581">
    <property type="entry name" value="VPS10"/>
</dbReference>
<proteinExistence type="predicted"/>
<evidence type="ECO:0000313" key="7">
    <source>
        <dbReference type="EMBL" id="CAK9047457.1"/>
    </source>
</evidence>
<evidence type="ECO:0000256" key="2">
    <source>
        <dbReference type="ARBA" id="ARBA00022737"/>
    </source>
</evidence>
<keyword evidence="5" id="KW-0732">Signal</keyword>
<dbReference type="InterPro" id="IPR031778">
    <property type="entry name" value="Sortilin_N"/>
</dbReference>
<dbReference type="Gene3D" id="3.30.60.270">
    <property type="match status" value="1"/>
</dbReference>
<gene>
    <name evidence="7" type="ORF">CCMP2556_LOCUS24559</name>
</gene>
<organism evidence="7 8">
    <name type="scientific">Durusdinium trenchii</name>
    <dbReference type="NCBI Taxonomy" id="1381693"/>
    <lineage>
        <taxon>Eukaryota</taxon>
        <taxon>Sar</taxon>
        <taxon>Alveolata</taxon>
        <taxon>Dinophyceae</taxon>
        <taxon>Suessiales</taxon>
        <taxon>Symbiodiniaceae</taxon>
        <taxon>Durusdinium</taxon>
    </lineage>
</organism>
<reference evidence="7 8" key="1">
    <citation type="submission" date="2024-02" db="EMBL/GenBank/DDBJ databases">
        <authorList>
            <person name="Chen Y."/>
            <person name="Shah S."/>
            <person name="Dougan E. K."/>
            <person name="Thang M."/>
            <person name="Chan C."/>
        </authorList>
    </citation>
    <scope>NUCLEOTIDE SEQUENCE [LARGE SCALE GENOMIC DNA]</scope>
</reference>
<feature type="domain" description="VPS10" evidence="6">
    <location>
        <begin position="47"/>
        <end position="729"/>
    </location>
</feature>
<comment type="subcellular location">
    <subcellularLocation>
        <location evidence="1">Membrane</location>
    </subcellularLocation>
</comment>
<dbReference type="SUPFAM" id="SSF110296">
    <property type="entry name" value="Oligoxyloglucan reducing end-specific cellobiohydrolase"/>
    <property type="match status" value="1"/>
</dbReference>
<dbReference type="SMART" id="SM00602">
    <property type="entry name" value="VPS10"/>
    <property type="match status" value="1"/>
</dbReference>
<protein>
    <recommendedName>
        <fullName evidence="6">VPS10 domain-containing protein</fullName>
    </recommendedName>
</protein>
<dbReference type="PANTHER" id="PTHR12106:SF27">
    <property type="entry name" value="SORTILIN-RELATED RECEPTOR"/>
    <property type="match status" value="1"/>
</dbReference>
<keyword evidence="2" id="KW-0677">Repeat</keyword>
<accession>A0ABP0M7J0</accession>
<dbReference type="PANTHER" id="PTHR12106">
    <property type="entry name" value="SORTILIN RELATED"/>
    <property type="match status" value="1"/>
</dbReference>
<sequence>MSPLAVGILLVSSLRHCFVVGNELPNVTKSEFDSPVSDILWLGKDREIVMLYTEQGTLHRSKDKGNTFEATVLKSGTRALHVVRLLMSPASTFVVVAVGSGLELFASDDAGISWHQIRHPDAIRLSFMFHPTRPEWALLSAWTHDCKLNRPGSPCTHQLLVTQDLGRTDLKFVSKHVVQFSWGRNKLADRIFFTHFRDKSSKQQMLVKWMKGVDLVSTDDFGKSQQMLVENGNKFVISEQFILVARLQDEKDQSVKLMVSQDGSAFKHAIIPTPLAEKSYTILDASEGLVLLHVNHGEGLGNVYVSDPSGTRYVLSLQHNVGVNGRAAFEKVSNLKGIYFANVWALENATEAAALPSSFSHLGWLDRGNYQLGEDSTQSQSEQSIRYLKALGQQAHTVSVSERRLAERRLAAARNTSIHSVISFNVGGAWSPLKAPTHDALKRPVNCSACSLHLHDTTFQEHFVPFYSYDKAVGIIMAAGNIGPSLSYKAEESNTYLSRDGGLNWQEVRKGVHIYEFGNHGAVLVMAAVNEETNKVIYSLDEGLSWNSLHLDQEAFNVTNILIEPTAVSTDFLAFGKRGGKGIVYRIDFDVLGWMPCHSDSDYETWAPSDGVGHLGCTYGKKCGCLLGQQVRYVRRKQTSKCFNRKKNKLPVVSKPCACTQEDFECEIDFERALDGKTCVAQIMPPPRADFGILQEQECASTGKYHVDMYRRVAGDKCTLAALIDSGFEPS</sequence>
<dbReference type="Pfam" id="PF15901">
    <property type="entry name" value="Sortilin_C"/>
    <property type="match status" value="1"/>
</dbReference>